<name>A0A5C1YB15_9MICO</name>
<dbReference type="InterPro" id="IPR000032">
    <property type="entry name" value="HPr-like"/>
</dbReference>
<evidence type="ECO:0000259" key="6">
    <source>
        <dbReference type="PROSITE" id="PS51350"/>
    </source>
</evidence>
<dbReference type="GO" id="GO:0009401">
    <property type="term" value="P:phosphoenolpyruvate-dependent sugar phosphotransferase system"/>
    <property type="evidence" value="ECO:0007669"/>
    <property type="project" value="UniProtKB-KW"/>
</dbReference>
<evidence type="ECO:0000256" key="1">
    <source>
        <dbReference type="ARBA" id="ARBA00003681"/>
    </source>
</evidence>
<accession>A0A5C1YB15</accession>
<dbReference type="Pfam" id="PF00381">
    <property type="entry name" value="PTS-HPr"/>
    <property type="match status" value="1"/>
</dbReference>
<protein>
    <recommendedName>
        <fullName evidence="3">Phosphocarrier protein HPr</fullName>
    </recommendedName>
</protein>
<gene>
    <name evidence="7" type="ORF">FLP23_08780</name>
</gene>
<organism evidence="7 8">
    <name type="scientific">Protaetiibacter larvae</name>
    <dbReference type="NCBI Taxonomy" id="2592654"/>
    <lineage>
        <taxon>Bacteria</taxon>
        <taxon>Bacillati</taxon>
        <taxon>Actinomycetota</taxon>
        <taxon>Actinomycetes</taxon>
        <taxon>Micrococcales</taxon>
        <taxon>Microbacteriaceae</taxon>
        <taxon>Protaetiibacter</taxon>
    </lineage>
</organism>
<dbReference type="InterPro" id="IPR050399">
    <property type="entry name" value="HPr"/>
</dbReference>
<evidence type="ECO:0000313" key="8">
    <source>
        <dbReference type="Proteomes" id="UP000322159"/>
    </source>
</evidence>
<keyword evidence="4" id="KW-0963">Cytoplasm</keyword>
<keyword evidence="8" id="KW-1185">Reference proteome</keyword>
<feature type="domain" description="HPr" evidence="6">
    <location>
        <begin position="1"/>
        <end position="89"/>
    </location>
</feature>
<evidence type="ECO:0000256" key="2">
    <source>
        <dbReference type="ARBA" id="ARBA00004496"/>
    </source>
</evidence>
<reference evidence="7 8" key="1">
    <citation type="submission" date="2019-09" db="EMBL/GenBank/DDBJ databases">
        <title>Genome sequencing of strain KACC 19322.</title>
        <authorList>
            <person name="Heo J."/>
            <person name="Kim S.-J."/>
            <person name="Kim J.-S."/>
            <person name="Hong S.-B."/>
            <person name="Kwon S.-W."/>
        </authorList>
    </citation>
    <scope>NUCLEOTIDE SEQUENCE [LARGE SCALE GENOMIC DNA]</scope>
    <source>
        <strain evidence="7 8">KACC 19322</strain>
    </source>
</reference>
<dbReference type="NCBIfam" id="TIGR01003">
    <property type="entry name" value="PTS_HPr_family"/>
    <property type="match status" value="1"/>
</dbReference>
<dbReference type="GO" id="GO:0005737">
    <property type="term" value="C:cytoplasm"/>
    <property type="evidence" value="ECO:0007669"/>
    <property type="project" value="UniProtKB-SubCell"/>
</dbReference>
<evidence type="ECO:0000256" key="5">
    <source>
        <dbReference type="ARBA" id="ARBA00022683"/>
    </source>
</evidence>
<dbReference type="SUPFAM" id="SSF55594">
    <property type="entry name" value="HPr-like"/>
    <property type="match status" value="1"/>
</dbReference>
<dbReference type="RefSeq" id="WP_149325510.1">
    <property type="nucleotide sequence ID" value="NZ_CP043504.1"/>
</dbReference>
<dbReference type="Proteomes" id="UP000322159">
    <property type="component" value="Chromosome"/>
</dbReference>
<dbReference type="InterPro" id="IPR001020">
    <property type="entry name" value="PTS_HPr_His_P_site"/>
</dbReference>
<dbReference type="PROSITE" id="PS51350">
    <property type="entry name" value="PTS_HPR_DOM"/>
    <property type="match status" value="1"/>
</dbReference>
<dbReference type="EMBL" id="CP043504">
    <property type="protein sequence ID" value="QEO10092.1"/>
    <property type="molecule type" value="Genomic_DNA"/>
</dbReference>
<comment type="function">
    <text evidence="1">General (non sugar-specific) component of the phosphoenolpyruvate-dependent sugar phosphotransferase system (sugar PTS). This major carbohydrate active-transport system catalyzes the phosphorylation of incoming sugar substrates concomitantly with their translocation across the cell membrane. The phosphoryl group from phosphoenolpyruvate (PEP) is transferred to the phosphoryl carrier protein HPr by enzyme I. Phospho-HPr then transfers it to the PTS EIIA domain.</text>
</comment>
<sequence>MPQRTVVVASGVGLHARPAALFSQEAAKAPAAVVLTAASGRSANAASILGVLSLGIDHGERVTLSSEGEGADAALDALVAMLQRDLDLE</sequence>
<dbReference type="PROSITE" id="PS00369">
    <property type="entry name" value="PTS_HPR_HIS"/>
    <property type="match status" value="1"/>
</dbReference>
<dbReference type="CDD" id="cd00367">
    <property type="entry name" value="PTS-HPr_like"/>
    <property type="match status" value="1"/>
</dbReference>
<proteinExistence type="predicted"/>
<evidence type="ECO:0000313" key="7">
    <source>
        <dbReference type="EMBL" id="QEO10092.1"/>
    </source>
</evidence>
<dbReference type="KEGG" id="lyk:FLP23_08780"/>
<dbReference type="AlphaFoldDB" id="A0A5C1YB15"/>
<dbReference type="InterPro" id="IPR035895">
    <property type="entry name" value="HPr-like_sf"/>
</dbReference>
<dbReference type="PRINTS" id="PR00107">
    <property type="entry name" value="PHOSPHOCPHPR"/>
</dbReference>
<evidence type="ECO:0000256" key="3">
    <source>
        <dbReference type="ARBA" id="ARBA00020422"/>
    </source>
</evidence>
<evidence type="ECO:0000256" key="4">
    <source>
        <dbReference type="ARBA" id="ARBA00022490"/>
    </source>
</evidence>
<dbReference type="PANTHER" id="PTHR33705">
    <property type="entry name" value="PHOSPHOCARRIER PROTEIN HPR"/>
    <property type="match status" value="1"/>
</dbReference>
<keyword evidence="5" id="KW-0598">Phosphotransferase system</keyword>
<dbReference type="PANTHER" id="PTHR33705:SF2">
    <property type="entry name" value="PHOSPHOCARRIER PROTEIN NPR"/>
    <property type="match status" value="1"/>
</dbReference>
<comment type="subcellular location">
    <subcellularLocation>
        <location evidence="2">Cytoplasm</location>
    </subcellularLocation>
</comment>
<dbReference type="Gene3D" id="3.30.1340.10">
    <property type="entry name" value="HPr-like"/>
    <property type="match status" value="1"/>
</dbReference>